<reference evidence="1" key="1">
    <citation type="submission" date="2023-07" db="EMBL/GenBank/DDBJ databases">
        <title>Black Yeasts Isolated from many extreme environments.</title>
        <authorList>
            <person name="Coleine C."/>
            <person name="Stajich J.E."/>
            <person name="Selbmann L."/>
        </authorList>
    </citation>
    <scope>NUCLEOTIDE SEQUENCE</scope>
    <source>
        <strain evidence="1">CCFEE 5714</strain>
    </source>
</reference>
<keyword evidence="2" id="KW-1185">Reference proteome</keyword>
<evidence type="ECO:0000313" key="1">
    <source>
        <dbReference type="EMBL" id="KAK3698925.1"/>
    </source>
</evidence>
<accession>A0ACC3MN76</accession>
<gene>
    <name evidence="1" type="ORF">LTR37_016712</name>
</gene>
<dbReference type="EMBL" id="JAUTXU010000204">
    <property type="protein sequence ID" value="KAK3698925.1"/>
    <property type="molecule type" value="Genomic_DNA"/>
</dbReference>
<protein>
    <submittedName>
        <fullName evidence="1">Uncharacterized protein</fullName>
    </submittedName>
</protein>
<name>A0ACC3MN76_9PEZI</name>
<dbReference type="Proteomes" id="UP001281147">
    <property type="component" value="Unassembled WGS sequence"/>
</dbReference>
<proteinExistence type="predicted"/>
<comment type="caution">
    <text evidence="1">The sequence shown here is derived from an EMBL/GenBank/DDBJ whole genome shotgun (WGS) entry which is preliminary data.</text>
</comment>
<sequence length="1038" mass="111253">MNHHQALRLTPSNSPFFKSSTPKSPVKLRSEEAGLRLKKVIGTTTASVTGFDCLPSARQFAYTAGAAAVVSTIDDDLRVTQRFFRARPTLATGSRELNGQSLATPTPHDARSRAIRDHSVGGSPLGADSPTGKPATAKDRVKAATSVALSPNGKWIAMGETGYKPRILIFPNSDSSSEIPACALAEHTFGVHALAFSPDSKYLASLGTVNDGFLFVWSLDDRTGAASLRSSNKCTVLINSMTWVDRSLLTIGLRFVKFWRPDEDNGSDRRTFEPTANMATPRHKGLDFGNSILSPKQKVLFGKNCLLGDLIDANFVVAVPISNDRAIVCAQSGEVCLVDDCQNTQSLTIVAFADFRISAAAADKNALVVMGSTGKSKTFKLCDLETSIGTKATRRQTFSPSKLLVSDAASTVAMAVIGDTSVELNTKREIQLTRSQASNEGDAEIESLQLAAHNDAVLGVKQLICETLPGAAFLSFSNNGSIQVWSLQGERVAGFQVPVDTSSEMYDVTNELRAVAPLANSTFLAAGDKYGTVSVLDVSTGLVATQVRAHSTEVIDIVAFERSGAQMLATGSRDRTVQLFSFNDAQLELLQTMDEHAAAVNGLLIAENGNLLLSCSADRTIVVRQAMSRGDEGSAVAFTIHRSVARYDTRSGQAGFTFKCSDTEGGDTAALSKILYAPSLNGNPTVVGVSSSDKSVRLYSEYGSLVARDWGHTEGITDVTLLDSKVDGDAEQSHGAQLVTVAADSTIFIWDTTSSTPRPTAHESEGNDTANTPTVRKSATPIGPPMRKVLSYTELARFKRESSVGEGEQSSPPVDRTPTHSLRSPPRLKKKTSRMSVAQPPRLEPASRAGFAEPARRRRRSPSTTSPTGTLKRESARKPSLGMSLRSKSSDNVLTTASMGNNSSYGSVNSSTESVCRTLRAYRKKLSNSSTSDAVAPEVLRELEKELKLTARVVGERSQGRNVDEAMVARLLDQASEKIVSRLDECIKERVESEVRRSTEGSPSGAVAVDSPTKLEHRGEQMDVVVGALQRVALDDEL</sequence>
<evidence type="ECO:0000313" key="2">
    <source>
        <dbReference type="Proteomes" id="UP001281147"/>
    </source>
</evidence>
<organism evidence="1 2">
    <name type="scientific">Vermiconidia calcicola</name>
    <dbReference type="NCBI Taxonomy" id="1690605"/>
    <lineage>
        <taxon>Eukaryota</taxon>
        <taxon>Fungi</taxon>
        <taxon>Dikarya</taxon>
        <taxon>Ascomycota</taxon>
        <taxon>Pezizomycotina</taxon>
        <taxon>Dothideomycetes</taxon>
        <taxon>Dothideomycetidae</taxon>
        <taxon>Mycosphaerellales</taxon>
        <taxon>Extremaceae</taxon>
        <taxon>Vermiconidia</taxon>
    </lineage>
</organism>